<dbReference type="PANTHER" id="PTHR44068:SF1">
    <property type="entry name" value="HYPOTHETICAL LOC100005854"/>
    <property type="match status" value="1"/>
</dbReference>
<dbReference type="PANTHER" id="PTHR44068">
    <property type="entry name" value="ZGC:194242"/>
    <property type="match status" value="1"/>
</dbReference>
<keyword evidence="3 5" id="KW-0949">S-adenosyl-L-methionine</keyword>
<dbReference type="GO" id="GO:0032259">
    <property type="term" value="P:methylation"/>
    <property type="evidence" value="ECO:0007669"/>
    <property type="project" value="UniProtKB-KW"/>
</dbReference>
<dbReference type="AlphaFoldDB" id="A0A813MGB7"/>
<dbReference type="GO" id="GO:0005783">
    <property type="term" value="C:endoplasmic reticulum"/>
    <property type="evidence" value="ECO:0007669"/>
    <property type="project" value="TreeGrafter"/>
</dbReference>
<evidence type="ECO:0000256" key="4">
    <source>
        <dbReference type="ARBA" id="ARBA00038188"/>
    </source>
</evidence>
<evidence type="ECO:0000313" key="8">
    <source>
        <dbReference type="EMBL" id="CAF0720147.1"/>
    </source>
</evidence>
<dbReference type="GO" id="GO:0016126">
    <property type="term" value="P:sterol biosynthetic process"/>
    <property type="evidence" value="ECO:0007669"/>
    <property type="project" value="TreeGrafter"/>
</dbReference>
<dbReference type="SUPFAM" id="SSF53335">
    <property type="entry name" value="S-adenosyl-L-methionine-dependent methyltransferases"/>
    <property type="match status" value="1"/>
</dbReference>
<dbReference type="EC" id="2.1.1.-" evidence="6"/>
<dbReference type="OrthoDB" id="8300214at2759"/>
<sequence>MSETLVIRRSHAAVQQEVAAYSSLFEDSTNVEKRQDQYKTLVSNYYSLSTDFFEYGWGQSFHFANRFRGETLAESIQRHESYLALKMQVKPGDKVLDLGCGVGGPLRRIANLTGAHITGVTISEYQIQRAKQIGVPANCRFIQCDFMQLPFEDASFDHIYTIEAVCHAPDKAKCFAEAMRVLKPGGSFIGYDWCLTDKYDGRNSEHVEIKRLIEEGDGLPDLKSTHHSVSALKSVGFTVEESRIIPEGDIPWYQPLKGGDPFFSPSNFRTTYVGRWFTRNGVWLLEKVGIAAQGSLAALSILERAREGVVRGGETDTFTPYFFFLARKN</sequence>
<dbReference type="InterPro" id="IPR013705">
    <property type="entry name" value="Sterol_MeTrfase_C"/>
</dbReference>
<dbReference type="EMBL" id="CAJNOR010000586">
    <property type="protein sequence ID" value="CAF0954917.1"/>
    <property type="molecule type" value="Genomic_DNA"/>
</dbReference>
<dbReference type="Gene3D" id="3.40.50.150">
    <property type="entry name" value="Vaccinia Virus protein VP39"/>
    <property type="match status" value="1"/>
</dbReference>
<evidence type="ECO:0000256" key="5">
    <source>
        <dbReference type="PROSITE-ProRule" id="PRU01022"/>
    </source>
</evidence>
<dbReference type="InterPro" id="IPR030384">
    <property type="entry name" value="MeTrfase_SMT"/>
</dbReference>
<dbReference type="PROSITE" id="PS51685">
    <property type="entry name" value="SAM_MT_ERG6_SMT"/>
    <property type="match status" value="1"/>
</dbReference>
<protein>
    <recommendedName>
        <fullName evidence="6">Methyltransferase</fullName>
        <ecNumber evidence="6">2.1.1.-</ecNumber>
    </recommendedName>
</protein>
<dbReference type="Pfam" id="PF08241">
    <property type="entry name" value="Methyltransf_11"/>
    <property type="match status" value="1"/>
</dbReference>
<dbReference type="EMBL" id="CAJNOJ010000001">
    <property type="protein sequence ID" value="CAF0720147.1"/>
    <property type="molecule type" value="Genomic_DNA"/>
</dbReference>
<dbReference type="InterPro" id="IPR013216">
    <property type="entry name" value="Methyltransf_11"/>
</dbReference>
<reference evidence="8" key="1">
    <citation type="submission" date="2021-02" db="EMBL/GenBank/DDBJ databases">
        <authorList>
            <person name="Nowell W R."/>
        </authorList>
    </citation>
    <scope>NUCLEOTIDE SEQUENCE</scope>
</reference>
<gene>
    <name evidence="8" type="ORF">EDS130_LOCUS161</name>
    <name evidence="9" type="ORF">XAT740_LOCUS10869</name>
</gene>
<evidence type="ECO:0000313" key="10">
    <source>
        <dbReference type="Proteomes" id="UP000663828"/>
    </source>
</evidence>
<keyword evidence="1 5" id="KW-0489">Methyltransferase</keyword>
<organism evidence="8 11">
    <name type="scientific">Adineta ricciae</name>
    <name type="common">Rotifer</name>
    <dbReference type="NCBI Taxonomy" id="249248"/>
    <lineage>
        <taxon>Eukaryota</taxon>
        <taxon>Metazoa</taxon>
        <taxon>Spiralia</taxon>
        <taxon>Gnathifera</taxon>
        <taxon>Rotifera</taxon>
        <taxon>Eurotatoria</taxon>
        <taxon>Bdelloidea</taxon>
        <taxon>Adinetida</taxon>
        <taxon>Adinetidae</taxon>
        <taxon>Adineta</taxon>
    </lineage>
</organism>
<dbReference type="InterPro" id="IPR050447">
    <property type="entry name" value="Erg6_SMT_methyltransf"/>
</dbReference>
<name>A0A813MGB7_ADIRI</name>
<dbReference type="Pfam" id="PF08498">
    <property type="entry name" value="Sterol_MT_C"/>
    <property type="match status" value="1"/>
</dbReference>
<evidence type="ECO:0000256" key="1">
    <source>
        <dbReference type="ARBA" id="ARBA00022603"/>
    </source>
</evidence>
<dbReference type="Proteomes" id="UP000663828">
    <property type="component" value="Unassembled WGS sequence"/>
</dbReference>
<proteinExistence type="inferred from homology"/>
<evidence type="ECO:0000259" key="7">
    <source>
        <dbReference type="PROSITE" id="PS51685"/>
    </source>
</evidence>
<evidence type="ECO:0000256" key="2">
    <source>
        <dbReference type="ARBA" id="ARBA00022679"/>
    </source>
</evidence>
<keyword evidence="2 5" id="KW-0808">Transferase</keyword>
<evidence type="ECO:0000313" key="9">
    <source>
        <dbReference type="EMBL" id="CAF0954917.1"/>
    </source>
</evidence>
<dbReference type="GO" id="GO:0003838">
    <property type="term" value="F:sterol 24-C-methyltransferase activity"/>
    <property type="evidence" value="ECO:0007669"/>
    <property type="project" value="TreeGrafter"/>
</dbReference>
<evidence type="ECO:0000256" key="6">
    <source>
        <dbReference type="RuleBase" id="RU362025"/>
    </source>
</evidence>
<dbReference type="InterPro" id="IPR029063">
    <property type="entry name" value="SAM-dependent_MTases_sf"/>
</dbReference>
<evidence type="ECO:0000313" key="11">
    <source>
        <dbReference type="Proteomes" id="UP000663852"/>
    </source>
</evidence>
<dbReference type="Proteomes" id="UP000663852">
    <property type="component" value="Unassembled WGS sequence"/>
</dbReference>
<accession>A0A813MGB7</accession>
<evidence type="ECO:0000256" key="3">
    <source>
        <dbReference type="ARBA" id="ARBA00022691"/>
    </source>
</evidence>
<keyword evidence="10" id="KW-1185">Reference proteome</keyword>
<comment type="caution">
    <text evidence="8">The sequence shown here is derived from an EMBL/GenBank/DDBJ whole genome shotgun (WGS) entry which is preliminary data.</text>
</comment>
<feature type="domain" description="SAM-dependent methyltransferase Erg6/SMT-type" evidence="7">
    <location>
        <begin position="45"/>
        <end position="329"/>
    </location>
</feature>
<comment type="similarity">
    <text evidence="4 5 6">Belongs to the class I-like SAM-binding methyltransferase superfamily. Erg6/SMT family.</text>
</comment>
<dbReference type="CDD" id="cd02440">
    <property type="entry name" value="AdoMet_MTases"/>
    <property type="match status" value="1"/>
</dbReference>